<feature type="compositionally biased region" description="Basic and acidic residues" evidence="1">
    <location>
        <begin position="50"/>
        <end position="70"/>
    </location>
</feature>
<evidence type="ECO:0000313" key="2">
    <source>
        <dbReference type="EMBL" id="KIH61210.1"/>
    </source>
</evidence>
<feature type="region of interest" description="Disordered" evidence="1">
    <location>
        <begin position="33"/>
        <end position="70"/>
    </location>
</feature>
<dbReference type="AlphaFoldDB" id="A0A0C2GJ27"/>
<name>A0A0C2GJ27_9BILA</name>
<protein>
    <submittedName>
        <fullName evidence="2">Uncharacterized protein</fullName>
    </submittedName>
</protein>
<proteinExistence type="predicted"/>
<evidence type="ECO:0000256" key="1">
    <source>
        <dbReference type="SAM" id="MobiDB-lite"/>
    </source>
</evidence>
<gene>
    <name evidence="2" type="ORF">ANCDUO_08524</name>
</gene>
<dbReference type="Proteomes" id="UP000054047">
    <property type="component" value="Unassembled WGS sequence"/>
</dbReference>
<accession>A0A0C2GJ27</accession>
<organism evidence="2 3">
    <name type="scientific">Ancylostoma duodenale</name>
    <dbReference type="NCBI Taxonomy" id="51022"/>
    <lineage>
        <taxon>Eukaryota</taxon>
        <taxon>Metazoa</taxon>
        <taxon>Ecdysozoa</taxon>
        <taxon>Nematoda</taxon>
        <taxon>Chromadorea</taxon>
        <taxon>Rhabditida</taxon>
        <taxon>Rhabditina</taxon>
        <taxon>Rhabditomorpha</taxon>
        <taxon>Strongyloidea</taxon>
        <taxon>Ancylostomatidae</taxon>
        <taxon>Ancylostomatinae</taxon>
        <taxon>Ancylostoma</taxon>
    </lineage>
</organism>
<evidence type="ECO:0000313" key="3">
    <source>
        <dbReference type="Proteomes" id="UP000054047"/>
    </source>
</evidence>
<sequence>MGRIDEVVAGSDGEIKEAIVVLHPRQKTRRPVNLLTPFEIGDEPPLTEKQVSEDQNKSEDERIPKSKYDLRPRKKVNYNGESRIIQHVRLTPLFMSALMSIVFVCGYSKAHETYGSFASTGHRSLR</sequence>
<reference evidence="2 3" key="1">
    <citation type="submission" date="2013-12" db="EMBL/GenBank/DDBJ databases">
        <title>Draft genome of the parsitic nematode Ancylostoma duodenale.</title>
        <authorList>
            <person name="Mitreva M."/>
        </authorList>
    </citation>
    <scope>NUCLEOTIDE SEQUENCE [LARGE SCALE GENOMIC DNA]</scope>
    <source>
        <strain evidence="2 3">Zhejiang</strain>
    </source>
</reference>
<dbReference type="EMBL" id="KN730315">
    <property type="protein sequence ID" value="KIH61210.1"/>
    <property type="molecule type" value="Genomic_DNA"/>
</dbReference>
<keyword evidence="3" id="KW-1185">Reference proteome</keyword>